<evidence type="ECO:0000256" key="3">
    <source>
        <dbReference type="ARBA" id="ARBA00023163"/>
    </source>
</evidence>
<evidence type="ECO:0000256" key="1">
    <source>
        <dbReference type="ARBA" id="ARBA00023015"/>
    </source>
</evidence>
<comment type="caution">
    <text evidence="5">The sequence shown here is derived from an EMBL/GenBank/DDBJ whole genome shotgun (WGS) entry which is preliminary data.</text>
</comment>
<accession>A0ABW9QXK4</accession>
<keyword evidence="1" id="KW-0805">Transcription regulation</keyword>
<dbReference type="CDD" id="cd01392">
    <property type="entry name" value="HTH_LacI"/>
    <property type="match status" value="1"/>
</dbReference>
<dbReference type="Proteomes" id="UP000437736">
    <property type="component" value="Unassembled WGS sequence"/>
</dbReference>
<dbReference type="EMBL" id="WJHE01000994">
    <property type="protein sequence ID" value="MST34413.1"/>
    <property type="molecule type" value="Genomic_DNA"/>
</dbReference>
<dbReference type="Gene3D" id="3.40.50.2300">
    <property type="match status" value="2"/>
</dbReference>
<dbReference type="PANTHER" id="PTHR30146">
    <property type="entry name" value="LACI-RELATED TRANSCRIPTIONAL REPRESSOR"/>
    <property type="match status" value="1"/>
</dbReference>
<evidence type="ECO:0000256" key="2">
    <source>
        <dbReference type="ARBA" id="ARBA00023125"/>
    </source>
</evidence>
<gene>
    <name evidence="5" type="ORF">GHK86_17010</name>
</gene>
<dbReference type="SUPFAM" id="SSF47413">
    <property type="entry name" value="lambda repressor-like DNA-binding domains"/>
    <property type="match status" value="1"/>
</dbReference>
<feature type="domain" description="HTH lacI-type" evidence="4">
    <location>
        <begin position="8"/>
        <end position="62"/>
    </location>
</feature>
<evidence type="ECO:0000313" key="6">
    <source>
        <dbReference type="Proteomes" id="UP000437736"/>
    </source>
</evidence>
<keyword evidence="2 5" id="KW-0238">DNA-binding</keyword>
<evidence type="ECO:0000313" key="5">
    <source>
        <dbReference type="EMBL" id="MST34413.1"/>
    </source>
</evidence>
<dbReference type="PANTHER" id="PTHR30146:SF109">
    <property type="entry name" value="HTH-TYPE TRANSCRIPTIONAL REGULATOR GALS"/>
    <property type="match status" value="1"/>
</dbReference>
<name>A0ABW9QXK4_9ACTN</name>
<dbReference type="Pfam" id="PF13377">
    <property type="entry name" value="Peripla_BP_3"/>
    <property type="match status" value="1"/>
</dbReference>
<dbReference type="PROSITE" id="PS50932">
    <property type="entry name" value="HTH_LACI_2"/>
    <property type="match status" value="1"/>
</dbReference>
<proteinExistence type="predicted"/>
<keyword evidence="6" id="KW-1185">Reference proteome</keyword>
<dbReference type="InterPro" id="IPR000843">
    <property type="entry name" value="HTH_LacI"/>
</dbReference>
<dbReference type="CDD" id="cd06267">
    <property type="entry name" value="PBP1_LacI_sugar_binding-like"/>
    <property type="match status" value="1"/>
</dbReference>
<organism evidence="5 6">
    <name type="scientific">Acidiferrimicrobium australe</name>
    <dbReference type="NCBI Taxonomy" id="2664430"/>
    <lineage>
        <taxon>Bacteria</taxon>
        <taxon>Bacillati</taxon>
        <taxon>Actinomycetota</taxon>
        <taxon>Acidimicrobiia</taxon>
        <taxon>Acidimicrobiales</taxon>
        <taxon>Acidimicrobiaceae</taxon>
        <taxon>Acidiferrimicrobium</taxon>
    </lineage>
</organism>
<dbReference type="InterPro" id="IPR046335">
    <property type="entry name" value="LacI/GalR-like_sensor"/>
</dbReference>
<dbReference type="Pfam" id="PF00356">
    <property type="entry name" value="LacI"/>
    <property type="match status" value="1"/>
</dbReference>
<protein>
    <submittedName>
        <fullName evidence="5">LacI family DNA-binding transcriptional regulator</fullName>
    </submittedName>
</protein>
<keyword evidence="3" id="KW-0804">Transcription</keyword>
<dbReference type="SMART" id="SM00354">
    <property type="entry name" value="HTH_LACI"/>
    <property type="match status" value="1"/>
</dbReference>
<dbReference type="GO" id="GO:0003677">
    <property type="term" value="F:DNA binding"/>
    <property type="evidence" value="ECO:0007669"/>
    <property type="project" value="UniProtKB-KW"/>
</dbReference>
<sequence length="341" mass="37034">MSQGRGAVTLRAVAARAGVSKSLVSRVLQGSPHVSEERRQAVEAAIRELGYRPNATARSLSQRRTHAVGVLMHDLRQPWFVDFLEGLDRTLHANGLHPLVGDARVDRASNERLLEAFMEMRVDGLVLAGTLPPSTTVAEAAAWLPTVVAGNRDVELPRVDVVAQDDWSGARLALDHLASLGHRRIGHVAGSGGRVFELRRASYEAWMREHGLEDRVAVAGCDTTEEGGYQAARRLLDRRRGRPTALFVANDLPCLGVMAAARELGLQVPDDLAIVGFDNSVLARMRFVALTSVDIAPGRAGELAGTALVERIADPTRPARHQLLTPTLEVRRSSGPPRRRP</sequence>
<dbReference type="InterPro" id="IPR010982">
    <property type="entry name" value="Lambda_DNA-bd_dom_sf"/>
</dbReference>
<dbReference type="InterPro" id="IPR028082">
    <property type="entry name" value="Peripla_BP_I"/>
</dbReference>
<dbReference type="SUPFAM" id="SSF53822">
    <property type="entry name" value="Periplasmic binding protein-like I"/>
    <property type="match status" value="1"/>
</dbReference>
<evidence type="ECO:0000259" key="4">
    <source>
        <dbReference type="PROSITE" id="PS50932"/>
    </source>
</evidence>
<feature type="non-terminal residue" evidence="5">
    <location>
        <position position="341"/>
    </location>
</feature>
<dbReference type="Gene3D" id="1.10.260.40">
    <property type="entry name" value="lambda repressor-like DNA-binding domains"/>
    <property type="match status" value="1"/>
</dbReference>
<reference evidence="5 6" key="1">
    <citation type="submission" date="2019-11" db="EMBL/GenBank/DDBJ databases">
        <title>Acidiferrimicrobium australis gen. nov., sp. nov., an acidophilic and obligately heterotrophic, member of the Actinobacteria that catalyses dissimilatory oxido- reduction of iron isolated from metal-rich acidic water in Chile.</title>
        <authorList>
            <person name="Gonzalez D."/>
            <person name="Huber K."/>
            <person name="Hedrich S."/>
            <person name="Rojas-Villalobos C."/>
            <person name="Quatrini R."/>
            <person name="Dinamarca M.A."/>
            <person name="Schwarz A."/>
            <person name="Canales C."/>
            <person name="Nancucheo I."/>
        </authorList>
    </citation>
    <scope>NUCLEOTIDE SEQUENCE [LARGE SCALE GENOMIC DNA]</scope>
    <source>
        <strain evidence="5 6">USS-CCA1</strain>
    </source>
</reference>